<evidence type="ECO:0000313" key="4">
    <source>
        <dbReference type="Proteomes" id="UP000255317"/>
    </source>
</evidence>
<dbReference type="Pfam" id="PF18962">
    <property type="entry name" value="Por_Secre_tail"/>
    <property type="match status" value="1"/>
</dbReference>
<accession>A0A370Q8I4</accession>
<dbReference type="Proteomes" id="UP000255317">
    <property type="component" value="Unassembled WGS sequence"/>
</dbReference>
<organism evidence="3 4">
    <name type="scientific">Marinirhabdus gelatinilytica</name>
    <dbReference type="NCBI Taxonomy" id="1703343"/>
    <lineage>
        <taxon>Bacteria</taxon>
        <taxon>Pseudomonadati</taxon>
        <taxon>Bacteroidota</taxon>
        <taxon>Flavobacteriia</taxon>
        <taxon>Flavobacteriales</taxon>
        <taxon>Flavobacteriaceae</taxon>
    </lineage>
</organism>
<gene>
    <name evidence="3" type="ORF">C8D94_1041</name>
</gene>
<dbReference type="AlphaFoldDB" id="A0A370Q8I4"/>
<feature type="non-terminal residue" evidence="3">
    <location>
        <position position="1"/>
    </location>
</feature>
<dbReference type="RefSeq" id="WP_147278544.1">
    <property type="nucleotide sequence ID" value="NZ_QRAO01000004.1"/>
</dbReference>
<dbReference type="InterPro" id="IPR026444">
    <property type="entry name" value="Secre_tail"/>
</dbReference>
<reference evidence="3 4" key="1">
    <citation type="submission" date="2018-07" db="EMBL/GenBank/DDBJ databases">
        <title>Genomic Encyclopedia of Type Strains, Phase IV (KMG-IV): sequencing the most valuable type-strain genomes for metagenomic binning, comparative biology and taxonomic classification.</title>
        <authorList>
            <person name="Goeker M."/>
        </authorList>
    </citation>
    <scope>NUCLEOTIDE SEQUENCE [LARGE SCALE GENOMIC DNA]</scope>
    <source>
        <strain evidence="3 4">DSM 101478</strain>
    </source>
</reference>
<comment type="caution">
    <text evidence="3">The sequence shown here is derived from an EMBL/GenBank/DDBJ whole genome shotgun (WGS) entry which is preliminary data.</text>
</comment>
<proteinExistence type="predicted"/>
<evidence type="ECO:0000256" key="1">
    <source>
        <dbReference type="ARBA" id="ARBA00022729"/>
    </source>
</evidence>
<keyword evidence="1" id="KW-0732">Signal</keyword>
<dbReference type="OrthoDB" id="951108at2"/>
<name>A0A370Q8I4_9FLAO</name>
<dbReference type="EMBL" id="QRAO01000004">
    <property type="protein sequence ID" value="RDK84629.1"/>
    <property type="molecule type" value="Genomic_DNA"/>
</dbReference>
<protein>
    <submittedName>
        <fullName evidence="3">Putative secreted protein (Por secretion system target)</fullName>
    </submittedName>
</protein>
<evidence type="ECO:0000259" key="2">
    <source>
        <dbReference type="Pfam" id="PF18962"/>
    </source>
</evidence>
<keyword evidence="4" id="KW-1185">Reference proteome</keyword>
<dbReference type="NCBIfam" id="TIGR04183">
    <property type="entry name" value="Por_Secre_tail"/>
    <property type="match status" value="1"/>
</dbReference>
<sequence length="115" mass="12370">TDLTQGDYTFRSNKANQDRRFTVLFERDPQLGTGDIGAGDIAVYPNPTSGTLHIVGTTVGLDSIRVYDVLGRAVVQEDLGGALGHQLDMSGLGAAVYFVEITTERGKVTKKVVKK</sequence>
<evidence type="ECO:0000313" key="3">
    <source>
        <dbReference type="EMBL" id="RDK84629.1"/>
    </source>
</evidence>
<feature type="domain" description="Secretion system C-terminal sorting" evidence="2">
    <location>
        <begin position="43"/>
        <end position="113"/>
    </location>
</feature>